<dbReference type="EMBL" id="JANFAV010000020">
    <property type="protein sequence ID" value="MCW6537278.1"/>
    <property type="molecule type" value="Genomic_DNA"/>
</dbReference>
<proteinExistence type="predicted"/>
<keyword evidence="2" id="KW-1185">Reference proteome</keyword>
<accession>A0AA41ZCS7</accession>
<evidence type="ECO:0000313" key="2">
    <source>
        <dbReference type="Proteomes" id="UP001165565"/>
    </source>
</evidence>
<dbReference type="AlphaFoldDB" id="A0AA41ZCS7"/>
<gene>
    <name evidence="1" type="ORF">NEE01_21075</name>
</gene>
<organism evidence="1 2">
    <name type="scientific">Sphingomonas lycopersici</name>
    <dbReference type="NCBI Taxonomy" id="2951807"/>
    <lineage>
        <taxon>Bacteria</taxon>
        <taxon>Pseudomonadati</taxon>
        <taxon>Pseudomonadota</taxon>
        <taxon>Alphaproteobacteria</taxon>
        <taxon>Sphingomonadales</taxon>
        <taxon>Sphingomonadaceae</taxon>
        <taxon>Sphingomonas</taxon>
    </lineage>
</organism>
<dbReference type="Proteomes" id="UP001165565">
    <property type="component" value="Unassembled WGS sequence"/>
</dbReference>
<evidence type="ECO:0000313" key="1">
    <source>
        <dbReference type="EMBL" id="MCW6537278.1"/>
    </source>
</evidence>
<protein>
    <submittedName>
        <fullName evidence="1">Uncharacterized protein</fullName>
    </submittedName>
</protein>
<name>A0AA41ZCS7_9SPHN</name>
<reference evidence="1" key="1">
    <citation type="submission" date="2022-06" db="EMBL/GenBank/DDBJ databases">
        <title>Sphingomonas sp. nov. isolated from rhizosphere soil of tomato.</title>
        <authorList>
            <person name="Dong H."/>
            <person name="Gao R."/>
        </authorList>
    </citation>
    <scope>NUCLEOTIDE SEQUENCE</scope>
    <source>
        <strain evidence="1">MMSM24</strain>
    </source>
</reference>
<sequence length="375" mass="39233">MVRFDQSSGIRWAGISLDCSYKAGFGLQFMSSDGSTGSVKNIVENCSIHYAARDGIIVGERGTPTAGPGKRQFFGNVFRNLTFFGCRTAAIHVNEWNADQQLFDTVMVYLDDGTPPRKSDNAFWFDHGGQWSMLINCQAGGLTVDPTVPSSGFMIRNQASDSTTGGAFGLTVINAWQEGAGGLYYGVTSTNDNKGFTFIGCASFTSGSGVPSVFIDKGTSTRIGYTFVGCSLASDIKIATPAVRRGDIVLLNCSFSPGKGLLNVSGGRTIDGVYTLGGVGNGVLVIPSTTDTLFCTLKAPVSRVQIAGAARAGDRITAVITQDKAGHHAINWSATGDFAPRPAIPQPDPAPGASTSYTFVSNGSTYILVSCVGGG</sequence>
<comment type="caution">
    <text evidence="1">The sequence shown here is derived from an EMBL/GenBank/DDBJ whole genome shotgun (WGS) entry which is preliminary data.</text>
</comment>